<feature type="compositionally biased region" description="Gly residues" evidence="1">
    <location>
        <begin position="461"/>
        <end position="471"/>
    </location>
</feature>
<reference evidence="2" key="1">
    <citation type="submission" date="2023-07" db="EMBL/GenBank/DDBJ databases">
        <title>A chromosome-level genome assembly of Lolium multiflorum.</title>
        <authorList>
            <person name="Chen Y."/>
            <person name="Copetti D."/>
            <person name="Kolliker R."/>
            <person name="Studer B."/>
        </authorList>
    </citation>
    <scope>NUCLEOTIDE SEQUENCE</scope>
    <source>
        <strain evidence="2">02402/16</strain>
        <tissue evidence="2">Leaf</tissue>
    </source>
</reference>
<accession>A0AAD8VI69</accession>
<evidence type="ECO:0000313" key="2">
    <source>
        <dbReference type="EMBL" id="KAK1605673.1"/>
    </source>
</evidence>
<keyword evidence="3" id="KW-1185">Reference proteome</keyword>
<feature type="region of interest" description="Disordered" evidence="1">
    <location>
        <begin position="442"/>
        <end position="471"/>
    </location>
</feature>
<feature type="region of interest" description="Disordered" evidence="1">
    <location>
        <begin position="28"/>
        <end position="63"/>
    </location>
</feature>
<gene>
    <name evidence="2" type="ORF">QYE76_029346</name>
</gene>
<proteinExistence type="predicted"/>
<dbReference type="AlphaFoldDB" id="A0AAD8VI69"/>
<evidence type="ECO:0000256" key="1">
    <source>
        <dbReference type="SAM" id="MobiDB-lite"/>
    </source>
</evidence>
<dbReference type="EMBL" id="JAUUTY010000007">
    <property type="protein sequence ID" value="KAK1605673.1"/>
    <property type="molecule type" value="Genomic_DNA"/>
</dbReference>
<evidence type="ECO:0000313" key="3">
    <source>
        <dbReference type="Proteomes" id="UP001231189"/>
    </source>
</evidence>
<protein>
    <submittedName>
        <fullName evidence="2">Uncharacterized protein</fullName>
    </submittedName>
</protein>
<organism evidence="2 3">
    <name type="scientific">Lolium multiflorum</name>
    <name type="common">Italian ryegrass</name>
    <name type="synonym">Lolium perenne subsp. multiflorum</name>
    <dbReference type="NCBI Taxonomy" id="4521"/>
    <lineage>
        <taxon>Eukaryota</taxon>
        <taxon>Viridiplantae</taxon>
        <taxon>Streptophyta</taxon>
        <taxon>Embryophyta</taxon>
        <taxon>Tracheophyta</taxon>
        <taxon>Spermatophyta</taxon>
        <taxon>Magnoliopsida</taxon>
        <taxon>Liliopsida</taxon>
        <taxon>Poales</taxon>
        <taxon>Poaceae</taxon>
        <taxon>BOP clade</taxon>
        <taxon>Pooideae</taxon>
        <taxon>Poodae</taxon>
        <taxon>Poeae</taxon>
        <taxon>Poeae Chloroplast Group 2 (Poeae type)</taxon>
        <taxon>Loliodinae</taxon>
        <taxon>Loliinae</taxon>
        <taxon>Lolium</taxon>
    </lineage>
</organism>
<comment type="caution">
    <text evidence="2">The sequence shown here is derived from an EMBL/GenBank/DDBJ whole genome shotgun (WGS) entry which is preliminary data.</text>
</comment>
<dbReference type="Proteomes" id="UP001231189">
    <property type="component" value="Unassembled WGS sequence"/>
</dbReference>
<feature type="region of interest" description="Disordered" evidence="1">
    <location>
        <begin position="316"/>
        <end position="349"/>
    </location>
</feature>
<feature type="compositionally biased region" description="Low complexity" evidence="1">
    <location>
        <begin position="47"/>
        <end position="63"/>
    </location>
</feature>
<sequence length="471" mass="50529">MPRGAYEAATCLTSSSPRSCPFALFFAFEPGRPRTSPGEPGERSRRSAGSSSDAPGPRVNGASSPAAVAAAAVEPFLRLSWSPLSSSRWPPPLVGRARMREATSAGCALRRIPSSVVTRAPGEEKEPEPQPGERVVFGAHLDVSWACRPPPSSAFLDNFGLQPHHLPANARILLSCYVAFMEAYAGLWPDIDLSRLFYVKAQTSMAACGAARSTLGPLFLGAAVANGLTAEDLLCTIAERGCCRVKCAPTKSGMSGRFDPNRTSKALLTQVAHRVNNITKANMPEEWNYGLAPVTGTTHPSRAPIKFALGGGSRRYPRRVATSRRRGSRRRSLHRASLRRRRRVSASRRGAFLRRAAGLAASIAHAGPPTRHSTLDDMFAPVSSFGSAAPAGMPPSTELSRQCCTARDRSRSWQGCAARDRAGARSSVVAWMKARRAPQRRRWLRDRHLLRPAPPPRADDGGAGQAGAGKG</sequence>
<feature type="compositionally biased region" description="Basic residues" evidence="1">
    <location>
        <begin position="316"/>
        <end position="346"/>
    </location>
</feature>
<name>A0AAD8VI69_LOLMU</name>